<keyword evidence="1" id="KW-0732">Signal</keyword>
<evidence type="ECO:0000313" key="2">
    <source>
        <dbReference type="EMBL" id="GMR59393.1"/>
    </source>
</evidence>
<sequence length="96" mass="11190">MIVLLLPFLLLPLLSHTKIQDSSVKVHGSVEDVRVSNIFALIKENDTWLDVLDIHPGTQNEFEKVPYESIDIEGCKWKDTLSHEDIHKSQRWRRRA</sequence>
<keyword evidence="3" id="KW-1185">Reference proteome</keyword>
<feature type="signal peptide" evidence="1">
    <location>
        <begin position="1"/>
        <end position="17"/>
    </location>
</feature>
<comment type="caution">
    <text evidence="2">The sequence shown here is derived from an EMBL/GenBank/DDBJ whole genome shotgun (WGS) entry which is preliminary data.</text>
</comment>
<gene>
    <name evidence="2" type="ORF">PMAYCL1PPCAC_29588</name>
</gene>
<reference evidence="3" key="1">
    <citation type="submission" date="2022-10" db="EMBL/GenBank/DDBJ databases">
        <title>Genome assembly of Pristionchus species.</title>
        <authorList>
            <person name="Yoshida K."/>
            <person name="Sommer R.J."/>
        </authorList>
    </citation>
    <scope>NUCLEOTIDE SEQUENCE [LARGE SCALE GENOMIC DNA]</scope>
    <source>
        <strain evidence="3">RS5460</strain>
    </source>
</reference>
<proteinExistence type="predicted"/>
<dbReference type="EMBL" id="BTRK01000006">
    <property type="protein sequence ID" value="GMR59393.1"/>
    <property type="molecule type" value="Genomic_DNA"/>
</dbReference>
<dbReference type="Proteomes" id="UP001328107">
    <property type="component" value="Unassembled WGS sequence"/>
</dbReference>
<dbReference type="AlphaFoldDB" id="A0AAN5DA79"/>
<organism evidence="2 3">
    <name type="scientific">Pristionchus mayeri</name>
    <dbReference type="NCBI Taxonomy" id="1317129"/>
    <lineage>
        <taxon>Eukaryota</taxon>
        <taxon>Metazoa</taxon>
        <taxon>Ecdysozoa</taxon>
        <taxon>Nematoda</taxon>
        <taxon>Chromadorea</taxon>
        <taxon>Rhabditida</taxon>
        <taxon>Rhabditina</taxon>
        <taxon>Diplogasteromorpha</taxon>
        <taxon>Diplogasteroidea</taxon>
        <taxon>Neodiplogasteridae</taxon>
        <taxon>Pristionchus</taxon>
    </lineage>
</organism>
<feature type="chain" id="PRO_5042879315" evidence="1">
    <location>
        <begin position="18"/>
        <end position="96"/>
    </location>
</feature>
<name>A0AAN5DA79_9BILA</name>
<evidence type="ECO:0000256" key="1">
    <source>
        <dbReference type="SAM" id="SignalP"/>
    </source>
</evidence>
<accession>A0AAN5DA79</accession>
<protein>
    <submittedName>
        <fullName evidence="2">Uncharacterized protein</fullName>
    </submittedName>
</protein>
<evidence type="ECO:0000313" key="3">
    <source>
        <dbReference type="Proteomes" id="UP001328107"/>
    </source>
</evidence>